<dbReference type="InterPro" id="IPR011576">
    <property type="entry name" value="Pyridox_Oxase_N"/>
</dbReference>
<sequence>MELGKALDFARTHRRSVLTTIRRNGRPQQSNVLHLVGDDDVIRISITADRAKYVNLRREPWAAIHVTSDDFWAYAVVEGDVQLTAVAADPHDAAVEDLVDYYRAASGEHPDWDDYRRAMVTERRVLARITPTRVYGMLP</sequence>
<dbReference type="AlphaFoldDB" id="A0A7G1KGG8"/>
<dbReference type="RefSeq" id="WP_187687499.1">
    <property type="nucleotide sequence ID" value="NZ_AP023396.1"/>
</dbReference>
<keyword evidence="4" id="KW-1185">Reference proteome</keyword>
<dbReference type="Pfam" id="PF01243">
    <property type="entry name" value="PNPOx_N"/>
    <property type="match status" value="1"/>
</dbReference>
<dbReference type="GO" id="GO:0016627">
    <property type="term" value="F:oxidoreductase activity, acting on the CH-CH group of donors"/>
    <property type="evidence" value="ECO:0007669"/>
    <property type="project" value="TreeGrafter"/>
</dbReference>
<evidence type="ECO:0000313" key="4">
    <source>
        <dbReference type="Proteomes" id="UP000516173"/>
    </source>
</evidence>
<evidence type="ECO:0000256" key="1">
    <source>
        <dbReference type="ARBA" id="ARBA00023002"/>
    </source>
</evidence>
<proteinExistence type="predicted"/>
<dbReference type="GO" id="GO:0070967">
    <property type="term" value="F:coenzyme F420 binding"/>
    <property type="evidence" value="ECO:0007669"/>
    <property type="project" value="TreeGrafter"/>
</dbReference>
<reference evidence="3 4" key="1">
    <citation type="submission" date="2020-08" db="EMBL/GenBank/DDBJ databases">
        <title>Genome Sequencing of Nocardia wallacei strain FMUON74 and assembly.</title>
        <authorList>
            <person name="Toyokawa M."/>
            <person name="Uesaka K."/>
        </authorList>
    </citation>
    <scope>NUCLEOTIDE SEQUENCE [LARGE SCALE GENOMIC DNA]</scope>
    <source>
        <strain evidence="3 4">FMUON74</strain>
    </source>
</reference>
<protein>
    <submittedName>
        <fullName evidence="3">PPOX class F420-dependent enzyme</fullName>
    </submittedName>
</protein>
<dbReference type="InterPro" id="IPR052019">
    <property type="entry name" value="F420H2_bilvrd_red/Heme_oxyg"/>
</dbReference>
<dbReference type="NCBIfam" id="TIGR03618">
    <property type="entry name" value="Rv1155_F420"/>
    <property type="match status" value="1"/>
</dbReference>
<gene>
    <name evidence="3" type="ORF">NWFMUON74_19770</name>
</gene>
<dbReference type="Proteomes" id="UP000516173">
    <property type="component" value="Chromosome"/>
</dbReference>
<dbReference type="EMBL" id="AP023396">
    <property type="protein sequence ID" value="BCK54205.1"/>
    <property type="molecule type" value="Genomic_DNA"/>
</dbReference>
<dbReference type="GeneID" id="80346540"/>
<dbReference type="GO" id="GO:0005829">
    <property type="term" value="C:cytosol"/>
    <property type="evidence" value="ECO:0007669"/>
    <property type="project" value="TreeGrafter"/>
</dbReference>
<name>A0A7G1KGG8_9NOCA</name>
<dbReference type="Gene3D" id="2.30.110.10">
    <property type="entry name" value="Electron Transport, Fmn-binding Protein, Chain A"/>
    <property type="match status" value="1"/>
</dbReference>
<organism evidence="3 4">
    <name type="scientific">Nocardia wallacei</name>
    <dbReference type="NCBI Taxonomy" id="480035"/>
    <lineage>
        <taxon>Bacteria</taxon>
        <taxon>Bacillati</taxon>
        <taxon>Actinomycetota</taxon>
        <taxon>Actinomycetes</taxon>
        <taxon>Mycobacteriales</taxon>
        <taxon>Nocardiaceae</taxon>
        <taxon>Nocardia</taxon>
    </lineage>
</organism>
<feature type="domain" description="Pyridoxamine 5'-phosphate oxidase N-terminal" evidence="2">
    <location>
        <begin position="7"/>
        <end position="136"/>
    </location>
</feature>
<dbReference type="PANTHER" id="PTHR35176:SF2">
    <property type="entry name" value="F420H(2)-DEPENDENT REDUCTASE RV1155"/>
    <property type="match status" value="1"/>
</dbReference>
<dbReference type="PANTHER" id="PTHR35176">
    <property type="entry name" value="HEME OXYGENASE HI_0854-RELATED"/>
    <property type="match status" value="1"/>
</dbReference>
<evidence type="ECO:0000259" key="2">
    <source>
        <dbReference type="Pfam" id="PF01243"/>
    </source>
</evidence>
<dbReference type="InterPro" id="IPR012349">
    <property type="entry name" value="Split_barrel_FMN-bd"/>
</dbReference>
<keyword evidence="1" id="KW-0560">Oxidoreductase</keyword>
<dbReference type="KEGG" id="nwl:NWFMUON74_19770"/>
<evidence type="ECO:0000313" key="3">
    <source>
        <dbReference type="EMBL" id="BCK54205.1"/>
    </source>
</evidence>
<dbReference type="InterPro" id="IPR019920">
    <property type="entry name" value="F420-binding_dom_put"/>
</dbReference>
<dbReference type="SUPFAM" id="SSF50475">
    <property type="entry name" value="FMN-binding split barrel"/>
    <property type="match status" value="1"/>
</dbReference>
<accession>A0A7G1KGG8</accession>